<protein>
    <submittedName>
        <fullName evidence="1">Uncharacterized protein</fullName>
    </submittedName>
</protein>
<proteinExistence type="predicted"/>
<gene>
    <name evidence="1" type="ORF">g.10856</name>
</gene>
<dbReference type="AlphaFoldDB" id="A0A1B6GIH0"/>
<organism evidence="1">
    <name type="scientific">Cuerna arida</name>
    <dbReference type="NCBI Taxonomy" id="1464854"/>
    <lineage>
        <taxon>Eukaryota</taxon>
        <taxon>Metazoa</taxon>
        <taxon>Ecdysozoa</taxon>
        <taxon>Arthropoda</taxon>
        <taxon>Hexapoda</taxon>
        <taxon>Insecta</taxon>
        <taxon>Pterygota</taxon>
        <taxon>Neoptera</taxon>
        <taxon>Paraneoptera</taxon>
        <taxon>Hemiptera</taxon>
        <taxon>Auchenorrhyncha</taxon>
        <taxon>Membracoidea</taxon>
        <taxon>Cicadellidae</taxon>
        <taxon>Cicadellinae</taxon>
        <taxon>Proconiini</taxon>
        <taxon>Cuerna</taxon>
    </lineage>
</organism>
<sequence length="297" mass="34817">MSGCAVMSMFSLNFKSITLFNVIYCLHHVRSTDIANSIEACQDYGVFYSFDAVMQVFNDAKYYNTTEVRQLMRTYQETYPYDPRRRYGKRKPFIVVESTRRDSRRSVGWMLARSTGSRYMSNPPRSLVPLRDLFDNRGGLLRRAYFSIGMYAAAHDVLEVMYRYPVVMAGYWHDQAAFAIAKEFQDIKHLPPPGDPVYRWPADLLKPDLVFFINSPDRESGHWRVTPRPNVFKPKLVEVMRRMYGMPVLEINDTFLYDDILLRMQGHLDTYLPGRLNFQQVFYKDIIGQGNNAEEQR</sequence>
<name>A0A1B6GIH0_9HEMI</name>
<evidence type="ECO:0000313" key="1">
    <source>
        <dbReference type="EMBL" id="JAS62234.1"/>
    </source>
</evidence>
<reference evidence="1" key="1">
    <citation type="submission" date="2015-11" db="EMBL/GenBank/DDBJ databases">
        <title>De novo transcriptome assembly of four potential Pierce s Disease insect vectors from Arizona vineyards.</title>
        <authorList>
            <person name="Tassone E.E."/>
        </authorList>
    </citation>
    <scope>NUCLEOTIDE SEQUENCE</scope>
</reference>
<accession>A0A1B6GIH0</accession>
<dbReference type="EMBL" id="GECZ01007535">
    <property type="protein sequence ID" value="JAS62234.1"/>
    <property type="molecule type" value="Transcribed_RNA"/>
</dbReference>